<evidence type="ECO:0000313" key="2">
    <source>
        <dbReference type="Proteomes" id="UP000033070"/>
    </source>
</evidence>
<reference evidence="1 2" key="1">
    <citation type="submission" date="2018-06" db="EMBL/GenBank/DDBJ databases">
        <title>OYT1 Genome Sequencing.</title>
        <authorList>
            <person name="Kato S."/>
            <person name="Itoh T."/>
            <person name="Ohkuma M."/>
        </authorList>
    </citation>
    <scope>NUCLEOTIDE SEQUENCE [LARGE SCALE GENOMIC DNA]</scope>
    <source>
        <strain evidence="1 2">OYT1</strain>
    </source>
</reference>
<dbReference type="Proteomes" id="UP000033070">
    <property type="component" value="Chromosome"/>
</dbReference>
<protein>
    <submittedName>
        <fullName evidence="1">Acetyltransferase</fullName>
    </submittedName>
</protein>
<proteinExistence type="predicted"/>
<dbReference type="STRING" id="1188319.OYT1_02498"/>
<dbReference type="Pfam" id="PF00132">
    <property type="entry name" value="Hexapep"/>
    <property type="match status" value="1"/>
</dbReference>
<gene>
    <name evidence="1" type="ORF">OYT1_ch1474</name>
</gene>
<keyword evidence="2" id="KW-1185">Reference proteome</keyword>
<organism evidence="1 2">
    <name type="scientific">Ferriphaselus amnicola</name>
    <dbReference type="NCBI Taxonomy" id="1188319"/>
    <lineage>
        <taxon>Bacteria</taxon>
        <taxon>Pseudomonadati</taxon>
        <taxon>Pseudomonadota</taxon>
        <taxon>Betaproteobacteria</taxon>
        <taxon>Nitrosomonadales</taxon>
        <taxon>Gallionellaceae</taxon>
        <taxon>Ferriphaselus</taxon>
    </lineage>
</organism>
<dbReference type="InterPro" id="IPR001451">
    <property type="entry name" value="Hexapep"/>
</dbReference>
<dbReference type="Gene3D" id="2.160.10.10">
    <property type="entry name" value="Hexapeptide repeat proteins"/>
    <property type="match status" value="1"/>
</dbReference>
<dbReference type="GO" id="GO:0016740">
    <property type="term" value="F:transferase activity"/>
    <property type="evidence" value="ECO:0007669"/>
    <property type="project" value="UniProtKB-KW"/>
</dbReference>
<name>A0A2Z6GBZ5_9PROT</name>
<dbReference type="EMBL" id="AP018738">
    <property type="protein sequence ID" value="BBE51028.1"/>
    <property type="molecule type" value="Genomic_DNA"/>
</dbReference>
<dbReference type="CDD" id="cd04647">
    <property type="entry name" value="LbH_MAT_like"/>
    <property type="match status" value="1"/>
</dbReference>
<dbReference type="KEGG" id="fam:OYT1_ch1474"/>
<dbReference type="RefSeq" id="WP_232013141.1">
    <property type="nucleotide sequence ID" value="NZ_AP018738.1"/>
</dbReference>
<evidence type="ECO:0000313" key="1">
    <source>
        <dbReference type="EMBL" id="BBE51028.1"/>
    </source>
</evidence>
<sequence length="196" mass="21812">MMKLKEIVRNTLAMIFRVLLSRKLKVCEVGEGSRVNFWRIRPYHGGIFKVGEKSLIRAEMVYEREGASIEIGDRTFVGRGLFTVADRLVIGNDVMISWDVTISDHNSHSLKFSERSHDVEMNAFQGIKLWDCVKVAPVRIGDKAWIGFGCSLLKGVTVGEGAVIGANSVVTKDVPPWSVVAGNPAKLIREIPESER</sequence>
<accession>A0A2Z6GBZ5</accession>
<dbReference type="InterPro" id="IPR011004">
    <property type="entry name" value="Trimer_LpxA-like_sf"/>
</dbReference>
<dbReference type="AlphaFoldDB" id="A0A2Z6GBZ5"/>
<dbReference type="PANTHER" id="PTHR23416">
    <property type="entry name" value="SIALIC ACID SYNTHASE-RELATED"/>
    <property type="match status" value="1"/>
</dbReference>
<keyword evidence="1" id="KW-0808">Transferase</keyword>
<dbReference type="SUPFAM" id="SSF51161">
    <property type="entry name" value="Trimeric LpxA-like enzymes"/>
    <property type="match status" value="1"/>
</dbReference>
<dbReference type="InterPro" id="IPR051159">
    <property type="entry name" value="Hexapeptide_acetyltransf"/>
</dbReference>